<dbReference type="InterPro" id="IPR036259">
    <property type="entry name" value="MFS_trans_sf"/>
</dbReference>
<evidence type="ECO:0000256" key="4">
    <source>
        <dbReference type="ARBA" id="ARBA00022989"/>
    </source>
</evidence>
<proteinExistence type="predicted"/>
<evidence type="ECO:0000256" key="1">
    <source>
        <dbReference type="ARBA" id="ARBA00004127"/>
    </source>
</evidence>
<reference evidence="9" key="1">
    <citation type="submission" date="2016-11" db="UniProtKB">
        <authorList>
            <consortium name="WormBaseParasite"/>
        </authorList>
    </citation>
    <scope>IDENTIFICATION</scope>
</reference>
<dbReference type="AlphaFoldDB" id="A0A1I7ZCB8"/>
<dbReference type="Pfam" id="PF07690">
    <property type="entry name" value="MFS_1"/>
    <property type="match status" value="2"/>
</dbReference>
<sequence length="523" mass="57816">MSESNALTIFAYTSPLGRMSEKQPIPSETSSVRSKNSEDFEPPTDWRSIYVAAGLGFSCSVQFSLYFTSLWPYLDVIDKKATETFFGFIIASYSFGQIVASPSFGYWSNRIKSIKTPMYAGIVCMFIGNLIYLSTELLPSGRRYAMLVARLITGLGSANVTLVKTYASTSCNPRDRAKALAYVTGGIAFGMTIGPAIQLVFTPIGYPGLVLFKGLSLNMYTASAYAACAMNFVSAIGMATMFKETYVGIVKEQKKDEESECSIDLNPVPKFDWFAVLLCNFTRFTQQFISTNLETIGSPLGMQVFAFTKEQTVRTGSIAQGGMGFLSLCTYIVYIAGDLNRFIDYRVGNICSLLLFLAFHLITYPWPFLPQGLTSYKNGDLFNATHEVVGCNVDKFSWCTTTKQVNIWLYYIAFAVIMGASFSAMNITLNTIYGRILGPRRQGTMQGVLQVSGGLARMVGPVTISALYSAYGPSISWISEIVVISINLVLWAIMFKRMVPLKLIHERESGVPIKTKSGYVYRI</sequence>
<dbReference type="PANTHER" id="PTHR23510">
    <property type="entry name" value="INNER MEMBRANE TRANSPORT PROTEIN YAJR"/>
    <property type="match status" value="1"/>
</dbReference>
<keyword evidence="5 7" id="KW-0472">Membrane</keyword>
<keyword evidence="4 7" id="KW-1133">Transmembrane helix</keyword>
<evidence type="ECO:0000313" key="8">
    <source>
        <dbReference type="Proteomes" id="UP000095287"/>
    </source>
</evidence>
<dbReference type="GO" id="GO:0012505">
    <property type="term" value="C:endomembrane system"/>
    <property type="evidence" value="ECO:0007669"/>
    <property type="project" value="UniProtKB-SubCell"/>
</dbReference>
<keyword evidence="3 7" id="KW-0812">Transmembrane</keyword>
<name>A0A1I7ZCB8_9BILA</name>
<dbReference type="GO" id="GO:0005765">
    <property type="term" value="C:lysosomal membrane"/>
    <property type="evidence" value="ECO:0007669"/>
    <property type="project" value="TreeGrafter"/>
</dbReference>
<organism evidence="8 9">
    <name type="scientific">Steinernema glaseri</name>
    <dbReference type="NCBI Taxonomy" id="37863"/>
    <lineage>
        <taxon>Eukaryota</taxon>
        <taxon>Metazoa</taxon>
        <taxon>Ecdysozoa</taxon>
        <taxon>Nematoda</taxon>
        <taxon>Chromadorea</taxon>
        <taxon>Rhabditida</taxon>
        <taxon>Tylenchina</taxon>
        <taxon>Panagrolaimomorpha</taxon>
        <taxon>Strongyloidoidea</taxon>
        <taxon>Steinernematidae</taxon>
        <taxon>Steinernema</taxon>
    </lineage>
</organism>
<feature type="transmembrane region" description="Helical" evidence="7">
    <location>
        <begin position="118"/>
        <end position="135"/>
    </location>
</feature>
<dbReference type="InterPro" id="IPR051068">
    <property type="entry name" value="MFS_Domain-Containing_Protein"/>
</dbReference>
<feature type="transmembrane region" description="Helical" evidence="7">
    <location>
        <begin position="85"/>
        <end position="106"/>
    </location>
</feature>
<keyword evidence="8" id="KW-1185">Reference proteome</keyword>
<dbReference type="GO" id="GO:0022857">
    <property type="term" value="F:transmembrane transporter activity"/>
    <property type="evidence" value="ECO:0007669"/>
    <property type="project" value="InterPro"/>
</dbReference>
<accession>A0A1I7ZCB8</accession>
<comment type="subcellular location">
    <subcellularLocation>
        <location evidence="1">Endomembrane system</location>
        <topology evidence="1">Multi-pass membrane protein</topology>
    </subcellularLocation>
</comment>
<dbReference type="SUPFAM" id="SSF103473">
    <property type="entry name" value="MFS general substrate transporter"/>
    <property type="match status" value="1"/>
</dbReference>
<evidence type="ECO:0000256" key="2">
    <source>
        <dbReference type="ARBA" id="ARBA00022448"/>
    </source>
</evidence>
<feature type="transmembrane region" description="Helical" evidence="7">
    <location>
        <begin position="49"/>
        <end position="73"/>
    </location>
</feature>
<dbReference type="PANTHER" id="PTHR23510:SF3">
    <property type="entry name" value="MAJOR FACILITATOR SUPERFAMILY DOMAIN-CONTAINING PROTEIN 8"/>
    <property type="match status" value="1"/>
</dbReference>
<evidence type="ECO:0000256" key="5">
    <source>
        <dbReference type="ARBA" id="ARBA00023136"/>
    </source>
</evidence>
<feature type="transmembrane region" description="Helical" evidence="7">
    <location>
        <begin position="408"/>
        <end position="433"/>
    </location>
</feature>
<evidence type="ECO:0000256" key="3">
    <source>
        <dbReference type="ARBA" id="ARBA00022692"/>
    </source>
</evidence>
<keyword evidence="2" id="KW-0813">Transport</keyword>
<feature type="transmembrane region" description="Helical" evidence="7">
    <location>
        <begin position="222"/>
        <end position="242"/>
    </location>
</feature>
<dbReference type="Proteomes" id="UP000095287">
    <property type="component" value="Unplaced"/>
</dbReference>
<feature type="transmembrane region" description="Helical" evidence="7">
    <location>
        <begin position="477"/>
        <end position="495"/>
    </location>
</feature>
<feature type="region of interest" description="Disordered" evidence="6">
    <location>
        <begin position="19"/>
        <end position="42"/>
    </location>
</feature>
<protein>
    <submittedName>
        <fullName evidence="9">MFS domain-containing protein</fullName>
    </submittedName>
</protein>
<feature type="transmembrane region" description="Helical" evidence="7">
    <location>
        <begin position="179"/>
        <end position="202"/>
    </location>
</feature>
<evidence type="ECO:0000256" key="6">
    <source>
        <dbReference type="SAM" id="MobiDB-lite"/>
    </source>
</evidence>
<dbReference type="CDD" id="cd17326">
    <property type="entry name" value="MFS_MFSD8"/>
    <property type="match status" value="1"/>
</dbReference>
<dbReference type="WBParaSite" id="L893_g2474.t1">
    <property type="protein sequence ID" value="L893_g2474.t1"/>
    <property type="gene ID" value="L893_g2474"/>
</dbReference>
<evidence type="ECO:0000313" key="9">
    <source>
        <dbReference type="WBParaSite" id="L893_g2474.t1"/>
    </source>
</evidence>
<dbReference type="InterPro" id="IPR011701">
    <property type="entry name" value="MFS"/>
</dbReference>
<dbReference type="Gene3D" id="1.20.1250.20">
    <property type="entry name" value="MFS general substrate transporter like domains"/>
    <property type="match status" value="1"/>
</dbReference>
<evidence type="ECO:0000256" key="7">
    <source>
        <dbReference type="SAM" id="Phobius"/>
    </source>
</evidence>
<feature type="transmembrane region" description="Helical" evidence="7">
    <location>
        <begin position="347"/>
        <end position="366"/>
    </location>
</feature>